<gene>
    <name evidence="9" type="ORF">BST44_16915</name>
</gene>
<keyword evidence="10" id="KW-1185">Reference proteome</keyword>
<dbReference type="OrthoDB" id="9802969at2"/>
<dbReference type="PIRSF" id="PIRSF000102">
    <property type="entry name" value="Lac_mal_DH"/>
    <property type="match status" value="1"/>
</dbReference>
<dbReference type="InterPro" id="IPR001557">
    <property type="entry name" value="L-lactate/malate_DH"/>
</dbReference>
<evidence type="ECO:0000256" key="6">
    <source>
        <dbReference type="RuleBase" id="RU003369"/>
    </source>
</evidence>
<feature type="active site" description="Proton acceptor" evidence="4">
    <location>
        <position position="178"/>
    </location>
</feature>
<evidence type="ECO:0000259" key="7">
    <source>
        <dbReference type="Pfam" id="PF00056"/>
    </source>
</evidence>
<dbReference type="Proteomes" id="UP000192601">
    <property type="component" value="Unassembled WGS sequence"/>
</dbReference>
<evidence type="ECO:0000313" key="10">
    <source>
        <dbReference type="Proteomes" id="UP000192601"/>
    </source>
</evidence>
<dbReference type="InterPro" id="IPR022383">
    <property type="entry name" value="Lactate/malate_DH_C"/>
</dbReference>
<dbReference type="GO" id="GO:0004459">
    <property type="term" value="F:L-lactate dehydrogenase (NAD+) activity"/>
    <property type="evidence" value="ECO:0007669"/>
    <property type="project" value="TreeGrafter"/>
</dbReference>
<dbReference type="GO" id="GO:0006089">
    <property type="term" value="P:lactate metabolic process"/>
    <property type="evidence" value="ECO:0007669"/>
    <property type="project" value="TreeGrafter"/>
</dbReference>
<dbReference type="PANTHER" id="PTHR43128:SF16">
    <property type="entry name" value="L-LACTATE DEHYDROGENASE"/>
    <property type="match status" value="1"/>
</dbReference>
<accession>A0A1X0KEG7</accession>
<keyword evidence="3 5" id="KW-0520">NAD</keyword>
<sequence length="321" mass="33649">MKVGIVGAGEVGAATGLALVENGLCREIVLVDRDPERAAGVALDLRYGAPLTPGTHVRAGGIEDLANAALVLITAGVNERAGGAVDRTDPQGRLRLAAENALIYADIVPKIVDAAPAAVLMVVTDPPDPLAEITRLLAGHNRVFSTGTLLDSLRFQVHLAERLNVQPSDVQAMVVGEHGTSEVLLWSTAAVSHEPVLDMIDRNCRPAEDVRKEIENDVRYANIAIIEGTGASRYGIASVAARLTAAVLRDERVLLPVGVHLPQYGTTLSLPAVVGANGVEQVVQPSMSADERAALERSAAILRAASERCAEALTLVATAQQ</sequence>
<dbReference type="PANTHER" id="PTHR43128">
    <property type="entry name" value="L-2-HYDROXYCARBOXYLATE DEHYDROGENASE (NAD(P)(+))"/>
    <property type="match status" value="1"/>
</dbReference>
<name>A0A1X0KEG7_MYCSC</name>
<feature type="domain" description="Lactate/malate dehydrogenase N-terminal" evidence="7">
    <location>
        <begin position="1"/>
        <end position="140"/>
    </location>
</feature>
<dbReference type="SUPFAM" id="SSF51735">
    <property type="entry name" value="NAD(P)-binding Rossmann-fold domains"/>
    <property type="match status" value="1"/>
</dbReference>
<dbReference type="EMBL" id="MVIJ01000025">
    <property type="protein sequence ID" value="ORB72944.1"/>
    <property type="molecule type" value="Genomic_DNA"/>
</dbReference>
<comment type="caution">
    <text evidence="9">The sequence shown here is derived from an EMBL/GenBank/DDBJ whole genome shotgun (WGS) entry which is preliminary data.</text>
</comment>
<dbReference type="Pfam" id="PF00056">
    <property type="entry name" value="Ldh_1_N"/>
    <property type="match status" value="1"/>
</dbReference>
<dbReference type="InterPro" id="IPR001236">
    <property type="entry name" value="Lactate/malate_DH_N"/>
</dbReference>
<dbReference type="PRINTS" id="PR00086">
    <property type="entry name" value="LLDHDRGNASE"/>
</dbReference>
<feature type="domain" description="Lactate/malate dehydrogenase C-terminal" evidence="8">
    <location>
        <begin position="148"/>
        <end position="309"/>
    </location>
</feature>
<dbReference type="AlphaFoldDB" id="A0A1X0KEG7"/>
<evidence type="ECO:0000256" key="4">
    <source>
        <dbReference type="PIRSR" id="PIRSR000102-1"/>
    </source>
</evidence>
<protein>
    <submittedName>
        <fullName evidence="9">Lactate dehydrogenase</fullName>
    </submittedName>
</protein>
<comment type="similarity">
    <text evidence="1">Belongs to the LDH/MDH superfamily. LDH family.</text>
</comment>
<dbReference type="STRING" id="1783.BST44_16915"/>
<proteinExistence type="inferred from homology"/>
<evidence type="ECO:0000259" key="8">
    <source>
        <dbReference type="Pfam" id="PF02866"/>
    </source>
</evidence>
<dbReference type="Pfam" id="PF02866">
    <property type="entry name" value="Ldh_1_C"/>
    <property type="match status" value="1"/>
</dbReference>
<dbReference type="Gene3D" id="3.40.50.720">
    <property type="entry name" value="NAD(P)-binding Rossmann-like Domain"/>
    <property type="match status" value="1"/>
</dbReference>
<feature type="binding site" evidence="5">
    <location>
        <position position="100"/>
    </location>
    <ligand>
        <name>NAD(+)</name>
        <dbReference type="ChEBI" id="CHEBI:57540"/>
    </ligand>
</feature>
<dbReference type="Gene3D" id="3.90.110.10">
    <property type="entry name" value="Lactate dehydrogenase/glycoside hydrolase, family 4, C-terminal"/>
    <property type="match status" value="1"/>
</dbReference>
<organism evidence="9 10">
    <name type="scientific">Mycobacterium scrofulaceum</name>
    <dbReference type="NCBI Taxonomy" id="1783"/>
    <lineage>
        <taxon>Bacteria</taxon>
        <taxon>Bacillati</taxon>
        <taxon>Actinomycetota</taxon>
        <taxon>Actinomycetes</taxon>
        <taxon>Mycobacteriales</taxon>
        <taxon>Mycobacteriaceae</taxon>
        <taxon>Mycobacterium</taxon>
    </lineage>
</organism>
<reference evidence="9 10" key="1">
    <citation type="submission" date="2017-02" db="EMBL/GenBank/DDBJ databases">
        <title>The new phylogeny of genus Mycobacterium.</title>
        <authorList>
            <person name="Tortoli E."/>
            <person name="Trovato A."/>
            <person name="Cirillo D.M."/>
        </authorList>
    </citation>
    <scope>NUCLEOTIDE SEQUENCE [LARGE SCALE GENOMIC DNA]</scope>
    <source>
        <strain evidence="9 10">DSM 43992</strain>
    </source>
</reference>
<dbReference type="InterPro" id="IPR015955">
    <property type="entry name" value="Lactate_DH/Glyco_Ohase_4_C"/>
</dbReference>
<dbReference type="InterPro" id="IPR036291">
    <property type="entry name" value="NAD(P)-bd_dom_sf"/>
</dbReference>
<keyword evidence="2 6" id="KW-0560">Oxidoreductase</keyword>
<dbReference type="SUPFAM" id="SSF56327">
    <property type="entry name" value="LDH C-terminal domain-like"/>
    <property type="match status" value="1"/>
</dbReference>
<evidence type="ECO:0000313" key="9">
    <source>
        <dbReference type="EMBL" id="ORB72944.1"/>
    </source>
</evidence>
<feature type="binding site" evidence="5">
    <location>
        <position position="32"/>
    </location>
    <ligand>
        <name>NAD(+)</name>
        <dbReference type="ChEBI" id="CHEBI:57540"/>
    </ligand>
</feature>
<evidence type="ECO:0000256" key="5">
    <source>
        <dbReference type="PIRSR" id="PIRSR000102-3"/>
    </source>
</evidence>
<evidence type="ECO:0000256" key="3">
    <source>
        <dbReference type="ARBA" id="ARBA00023027"/>
    </source>
</evidence>
<feature type="binding site" evidence="5">
    <location>
        <begin position="7"/>
        <end position="12"/>
    </location>
    <ligand>
        <name>NAD(+)</name>
        <dbReference type="ChEBI" id="CHEBI:57540"/>
    </ligand>
</feature>
<dbReference type="RefSeq" id="WP_083178268.1">
    <property type="nucleotide sequence ID" value="NZ_MVIJ01000025.1"/>
</dbReference>
<evidence type="ECO:0000256" key="1">
    <source>
        <dbReference type="ARBA" id="ARBA00006054"/>
    </source>
</evidence>
<evidence type="ECO:0000256" key="2">
    <source>
        <dbReference type="ARBA" id="ARBA00023002"/>
    </source>
</evidence>